<dbReference type="Pfam" id="PF00990">
    <property type="entry name" value="GGDEF"/>
    <property type="match status" value="1"/>
</dbReference>
<dbReference type="AlphaFoldDB" id="A0A085U0Y1"/>
<dbReference type="EMBL" id="AQRC01000001">
    <property type="protein sequence ID" value="KFE36628.1"/>
    <property type="molecule type" value="Genomic_DNA"/>
</dbReference>
<keyword evidence="5" id="KW-1185">Reference proteome</keyword>
<dbReference type="SUPFAM" id="SSF141868">
    <property type="entry name" value="EAL domain-like"/>
    <property type="match status" value="1"/>
</dbReference>
<dbReference type="PROSITE" id="PS50887">
    <property type="entry name" value="GGDEF"/>
    <property type="match status" value="1"/>
</dbReference>
<dbReference type="RefSeq" id="WP_156102834.1">
    <property type="nucleotide sequence ID" value="NZ_AQRC01000001.1"/>
</dbReference>
<dbReference type="PROSITE" id="PS50883">
    <property type="entry name" value="EAL"/>
    <property type="match status" value="1"/>
</dbReference>
<gene>
    <name evidence="4" type="ORF">DW2_00680</name>
</gene>
<evidence type="ECO:0000256" key="1">
    <source>
        <dbReference type="SAM" id="Phobius"/>
    </source>
</evidence>
<dbReference type="InterPro" id="IPR029787">
    <property type="entry name" value="Nucleotide_cyclase"/>
</dbReference>
<feature type="transmembrane region" description="Helical" evidence="1">
    <location>
        <begin position="23"/>
        <end position="56"/>
    </location>
</feature>
<reference evidence="4 5" key="2">
    <citation type="journal article" date="2015" name="Antonie Van Leeuwenhoek">
        <title>Thioclava indica sp. nov., isolated from surface seawater of the Indian Ocean.</title>
        <authorList>
            <person name="Liu Y."/>
            <person name="Lai Q."/>
            <person name="Du J."/>
            <person name="Xu H."/>
            <person name="Jiang L."/>
            <person name="Shao Z."/>
        </authorList>
    </citation>
    <scope>NUCLEOTIDE SEQUENCE [LARGE SCALE GENOMIC DNA]</scope>
    <source>
        <strain evidence="4 5">13D2W-2</strain>
    </source>
</reference>
<evidence type="ECO:0000313" key="4">
    <source>
        <dbReference type="EMBL" id="KFE36628.1"/>
    </source>
</evidence>
<dbReference type="Pfam" id="PF00563">
    <property type="entry name" value="EAL"/>
    <property type="match status" value="1"/>
</dbReference>
<keyword evidence="1" id="KW-0812">Transmembrane</keyword>
<dbReference type="PATRIC" id="fig|1317124.6.peg.129"/>
<dbReference type="STRING" id="1317124.DW2_00680"/>
<organism evidence="4 5">
    <name type="scientific">Thioclava atlantica</name>
    <dbReference type="NCBI Taxonomy" id="1317124"/>
    <lineage>
        <taxon>Bacteria</taxon>
        <taxon>Pseudomonadati</taxon>
        <taxon>Pseudomonadota</taxon>
        <taxon>Alphaproteobacteria</taxon>
        <taxon>Rhodobacterales</taxon>
        <taxon>Paracoccaceae</taxon>
        <taxon>Thioclava</taxon>
    </lineage>
</organism>
<proteinExistence type="predicted"/>
<dbReference type="SUPFAM" id="SSF55073">
    <property type="entry name" value="Nucleotide cyclase"/>
    <property type="match status" value="1"/>
</dbReference>
<comment type="caution">
    <text evidence="4">The sequence shown here is derived from an EMBL/GenBank/DDBJ whole genome shotgun (WGS) entry which is preliminary data.</text>
</comment>
<feature type="domain" description="GGDEF" evidence="3">
    <location>
        <begin position="98"/>
        <end position="239"/>
    </location>
</feature>
<evidence type="ECO:0000259" key="3">
    <source>
        <dbReference type="PROSITE" id="PS50887"/>
    </source>
</evidence>
<reference evidence="5" key="1">
    <citation type="submission" date="2013-04" db="EMBL/GenBank/DDBJ databases">
        <title>Thioclava sp. 13D2W-2 Genome Sequencing.</title>
        <authorList>
            <person name="Lai Q."/>
            <person name="Li G."/>
            <person name="Shao Z."/>
        </authorList>
    </citation>
    <scope>NUCLEOTIDE SEQUENCE [LARGE SCALE GENOMIC DNA]</scope>
    <source>
        <strain evidence="5">13D2W-2</strain>
    </source>
</reference>
<dbReference type="InterPro" id="IPR043128">
    <property type="entry name" value="Rev_trsase/Diguanyl_cyclase"/>
</dbReference>
<dbReference type="SMART" id="SM00052">
    <property type="entry name" value="EAL"/>
    <property type="match status" value="1"/>
</dbReference>
<dbReference type="eggNOG" id="COG5001">
    <property type="taxonomic scope" value="Bacteria"/>
</dbReference>
<dbReference type="GO" id="GO:0071111">
    <property type="term" value="F:cyclic-guanylate-specific phosphodiesterase activity"/>
    <property type="evidence" value="ECO:0007669"/>
    <property type="project" value="InterPro"/>
</dbReference>
<dbReference type="CDD" id="cd01948">
    <property type="entry name" value="EAL"/>
    <property type="match status" value="1"/>
</dbReference>
<dbReference type="PANTHER" id="PTHR33121">
    <property type="entry name" value="CYCLIC DI-GMP PHOSPHODIESTERASE PDEF"/>
    <property type="match status" value="1"/>
</dbReference>
<dbReference type="InterPro" id="IPR035919">
    <property type="entry name" value="EAL_sf"/>
</dbReference>
<protein>
    <submittedName>
        <fullName evidence="4">Diguanylate cyclase/phosphodiesterase</fullName>
    </submittedName>
</protein>
<keyword evidence="1" id="KW-1133">Transmembrane helix</keyword>
<sequence length="518" mass="56005">MHSARPRVNGHGKPGPILLRREMIAFLPACALALLWVGVEGFVILALTATLVGWATRPLSIPEEERDLPCDPVSGLPLHDEALDIWADFLVEARERGRPTACLVIGLDAPDQLRRALYHREYAALLRAMHDRIALNLRIGDRVTRWEDARFLVLLKPTPRLDLEGVIQLAGRVQESLADPFLIEGRAISASAHIGFRLIGRDLLNSPSALIPETLLSQARQAADFARRSGPGSLRAFSGAMRQKKTPPNPLAGELSDAIEEGQIKVFFAPRISTDTGEIAGLEAVPRWLHRSRGILTETEIVAASEATGLAERVCEIIFFETLVALRDFARSGDEFGRVSLSLTLRQLRDPKLAERITWDCDRFDVTPDRMGVIVAQDTVDCLGEGAVAHNLHRLHAAGASLELAGFSAGPGPDEAIRKLSPRCLRIGAPLVAKLDHDPEAQRLVSAIVGMAETIGLGTLAEGVSGLTEHAMLAQLGCTEVQGPAIAAPMPSAALRDWAAQHRRKLAATPQLDLGGTG</sequence>
<dbReference type="SMART" id="SM00267">
    <property type="entry name" value="GGDEF"/>
    <property type="match status" value="1"/>
</dbReference>
<dbReference type="InterPro" id="IPR050706">
    <property type="entry name" value="Cyclic-di-GMP_PDE-like"/>
</dbReference>
<dbReference type="InterPro" id="IPR000160">
    <property type="entry name" value="GGDEF_dom"/>
</dbReference>
<dbReference type="PANTHER" id="PTHR33121:SF70">
    <property type="entry name" value="SIGNALING PROTEIN YKOW"/>
    <property type="match status" value="1"/>
</dbReference>
<dbReference type="OrthoDB" id="9814202at2"/>
<dbReference type="InterPro" id="IPR001633">
    <property type="entry name" value="EAL_dom"/>
</dbReference>
<dbReference type="Gene3D" id="3.20.20.450">
    <property type="entry name" value="EAL domain"/>
    <property type="match status" value="1"/>
</dbReference>
<feature type="domain" description="EAL" evidence="2">
    <location>
        <begin position="248"/>
        <end position="503"/>
    </location>
</feature>
<evidence type="ECO:0000313" key="5">
    <source>
        <dbReference type="Proteomes" id="UP000028607"/>
    </source>
</evidence>
<accession>A0A085U0Y1</accession>
<dbReference type="Proteomes" id="UP000028607">
    <property type="component" value="Unassembled WGS sequence"/>
</dbReference>
<keyword evidence="1" id="KW-0472">Membrane</keyword>
<dbReference type="Gene3D" id="3.30.70.270">
    <property type="match status" value="1"/>
</dbReference>
<evidence type="ECO:0000259" key="2">
    <source>
        <dbReference type="PROSITE" id="PS50883"/>
    </source>
</evidence>
<name>A0A085U0Y1_9RHOB</name>